<gene>
    <name evidence="2" type="ORF">ERS008202_04804</name>
</gene>
<organism evidence="2 3">
    <name type="scientific">Salmonella enterica subsp. enterica serovar Bovismorbificans</name>
    <dbReference type="NCBI Taxonomy" id="58097"/>
    <lineage>
        <taxon>Bacteria</taxon>
        <taxon>Pseudomonadati</taxon>
        <taxon>Pseudomonadota</taxon>
        <taxon>Gammaproteobacteria</taxon>
        <taxon>Enterobacterales</taxon>
        <taxon>Enterobacteriaceae</taxon>
        <taxon>Salmonella</taxon>
    </lineage>
</organism>
<keyword evidence="1" id="KW-0472">Membrane</keyword>
<feature type="transmembrane region" description="Helical" evidence="1">
    <location>
        <begin position="58"/>
        <end position="76"/>
    </location>
</feature>
<evidence type="ECO:0000313" key="2">
    <source>
        <dbReference type="EMBL" id="CNV26991.1"/>
    </source>
</evidence>
<proteinExistence type="predicted"/>
<reference evidence="2 3" key="1">
    <citation type="submission" date="2015-03" db="EMBL/GenBank/DDBJ databases">
        <authorList>
            <consortium name="Pathogen Informatics"/>
        </authorList>
    </citation>
    <scope>NUCLEOTIDE SEQUENCE [LARGE SCALE GENOMIC DNA]</scope>
    <source>
        <strain evidence="2 3">3476</strain>
    </source>
</reference>
<feature type="transmembrane region" description="Helical" evidence="1">
    <location>
        <begin position="96"/>
        <end position="114"/>
    </location>
</feature>
<name>A0A655EM35_SALET</name>
<keyword evidence="1" id="KW-0812">Transmembrane</keyword>
<sequence>MPGNISSSCCYIVFAILERRSKRIAPCPIFSNNDLTKMFKSKINRDCRTGFRHTNKCWQGAICNVVIFNAGITTIIQLNRRLFRRNGVGYDTIRRFVFITCFIYSNDFYTIFALR</sequence>
<evidence type="ECO:0000256" key="1">
    <source>
        <dbReference type="SAM" id="Phobius"/>
    </source>
</evidence>
<accession>A0A655EM35</accession>
<protein>
    <submittedName>
        <fullName evidence="2">Uncharacterized protein</fullName>
    </submittedName>
</protein>
<evidence type="ECO:0000313" key="3">
    <source>
        <dbReference type="Proteomes" id="UP000039541"/>
    </source>
</evidence>
<dbReference type="EMBL" id="CQPC01000119">
    <property type="protein sequence ID" value="CNV26991.1"/>
    <property type="molecule type" value="Genomic_DNA"/>
</dbReference>
<dbReference type="Proteomes" id="UP000039541">
    <property type="component" value="Unassembled WGS sequence"/>
</dbReference>
<keyword evidence="1" id="KW-1133">Transmembrane helix</keyword>
<dbReference type="AlphaFoldDB" id="A0A655EM35"/>